<name>A0A7I7YXY1_9MYCO</name>
<keyword evidence="5" id="KW-0573">Peptidoglycan synthesis</keyword>
<feature type="transmembrane region" description="Helical" evidence="9">
    <location>
        <begin position="211"/>
        <end position="231"/>
    </location>
</feature>
<proteinExistence type="predicted"/>
<feature type="transmembrane region" description="Helical" evidence="9">
    <location>
        <begin position="437"/>
        <end position="457"/>
    </location>
</feature>
<dbReference type="InterPro" id="IPR011009">
    <property type="entry name" value="Kinase-like_dom_sf"/>
</dbReference>
<evidence type="ECO:0000256" key="1">
    <source>
        <dbReference type="ARBA" id="ARBA00004651"/>
    </source>
</evidence>
<dbReference type="RefSeq" id="WP_085268194.1">
    <property type="nucleotide sequence ID" value="NZ_AP022614.1"/>
</dbReference>
<feature type="compositionally biased region" description="Basic residues" evidence="8">
    <location>
        <begin position="592"/>
        <end position="607"/>
    </location>
</feature>
<accession>A0A7I7YXY1</accession>
<keyword evidence="2" id="KW-1003">Cell membrane</keyword>
<dbReference type="CDD" id="cd13973">
    <property type="entry name" value="PK_MviN-like"/>
    <property type="match status" value="1"/>
</dbReference>
<feature type="transmembrane region" description="Helical" evidence="9">
    <location>
        <begin position="285"/>
        <end position="310"/>
    </location>
</feature>
<dbReference type="OrthoDB" id="9786339at2"/>
<dbReference type="CDD" id="cd13123">
    <property type="entry name" value="MATE_MurJ_like"/>
    <property type="match status" value="1"/>
</dbReference>
<feature type="transmembrane region" description="Helical" evidence="9">
    <location>
        <begin position="993"/>
        <end position="1015"/>
    </location>
</feature>
<feature type="transmembrane region" description="Helical" evidence="9">
    <location>
        <begin position="75"/>
        <end position="93"/>
    </location>
</feature>
<evidence type="ECO:0000256" key="8">
    <source>
        <dbReference type="SAM" id="MobiDB-lite"/>
    </source>
</evidence>
<dbReference type="Proteomes" id="UP000467105">
    <property type="component" value="Chromosome"/>
</dbReference>
<feature type="transmembrane region" description="Helical" evidence="9">
    <location>
        <begin position="243"/>
        <end position="265"/>
    </location>
</feature>
<feature type="transmembrane region" description="Helical" evidence="9">
    <location>
        <begin position="365"/>
        <end position="393"/>
    </location>
</feature>
<dbReference type="AlphaFoldDB" id="A0A7I7YXY1"/>
<feature type="transmembrane region" description="Helical" evidence="9">
    <location>
        <begin position="322"/>
        <end position="344"/>
    </location>
</feature>
<organism evidence="10 11">
    <name type="scientific">Mycobacterium parmense</name>
    <dbReference type="NCBI Taxonomy" id="185642"/>
    <lineage>
        <taxon>Bacteria</taxon>
        <taxon>Bacillati</taxon>
        <taxon>Actinomycetota</taxon>
        <taxon>Actinomycetes</taxon>
        <taxon>Mycobacteriales</taxon>
        <taxon>Mycobacteriaceae</taxon>
        <taxon>Mycobacterium</taxon>
        <taxon>Mycobacterium simiae complex</taxon>
    </lineage>
</organism>
<feature type="region of interest" description="Disordered" evidence="8">
    <location>
        <begin position="1056"/>
        <end position="1082"/>
    </location>
</feature>
<comment type="subcellular location">
    <subcellularLocation>
        <location evidence="1">Cell membrane</location>
        <topology evidence="1">Multi-pass membrane protein</topology>
    </subcellularLocation>
</comment>
<feature type="compositionally biased region" description="Low complexity" evidence="8">
    <location>
        <begin position="658"/>
        <end position="671"/>
    </location>
</feature>
<feature type="transmembrane region" description="Helical" evidence="9">
    <location>
        <begin position="547"/>
        <end position="565"/>
    </location>
</feature>
<feature type="transmembrane region" description="Helical" evidence="9">
    <location>
        <begin position="99"/>
        <end position="118"/>
    </location>
</feature>
<keyword evidence="11" id="KW-1185">Reference proteome</keyword>
<feature type="compositionally biased region" description="Basic and acidic residues" evidence="8">
    <location>
        <begin position="627"/>
        <end position="638"/>
    </location>
</feature>
<evidence type="ECO:0000256" key="5">
    <source>
        <dbReference type="ARBA" id="ARBA00022984"/>
    </source>
</evidence>
<feature type="transmembrane region" description="Helical" evidence="9">
    <location>
        <begin position="178"/>
        <end position="199"/>
    </location>
</feature>
<feature type="region of interest" description="Disordered" evidence="8">
    <location>
        <begin position="1"/>
        <end position="44"/>
    </location>
</feature>
<evidence type="ECO:0000256" key="3">
    <source>
        <dbReference type="ARBA" id="ARBA00022692"/>
    </source>
</evidence>
<dbReference type="GO" id="GO:0015648">
    <property type="term" value="F:lipid-linked peptidoglycan transporter activity"/>
    <property type="evidence" value="ECO:0007669"/>
    <property type="project" value="TreeGrafter"/>
</dbReference>
<evidence type="ECO:0000256" key="9">
    <source>
        <dbReference type="SAM" id="Phobius"/>
    </source>
</evidence>
<dbReference type="Gene3D" id="3.30.200.20">
    <property type="entry name" value="Phosphorylase Kinase, domain 1"/>
    <property type="match status" value="1"/>
</dbReference>
<protein>
    <submittedName>
        <fullName evidence="10">Murein biosynthesis integral membrane protein MurJ</fullName>
    </submittedName>
</protein>
<feature type="transmembrane region" description="Helical" evidence="9">
    <location>
        <begin position="138"/>
        <end position="158"/>
    </location>
</feature>
<dbReference type="PRINTS" id="PR01806">
    <property type="entry name" value="VIRFACTRMVIN"/>
</dbReference>
<dbReference type="GO" id="GO:0008360">
    <property type="term" value="P:regulation of cell shape"/>
    <property type="evidence" value="ECO:0007669"/>
    <property type="project" value="UniProtKB-KW"/>
</dbReference>
<reference evidence="10 11" key="1">
    <citation type="journal article" date="2019" name="Emerg. Microbes Infect.">
        <title>Comprehensive subspecies identification of 175 nontuberculous mycobacteria species based on 7547 genomic profiles.</title>
        <authorList>
            <person name="Matsumoto Y."/>
            <person name="Kinjo T."/>
            <person name="Motooka D."/>
            <person name="Nabeya D."/>
            <person name="Jung N."/>
            <person name="Uechi K."/>
            <person name="Horii T."/>
            <person name="Iida T."/>
            <person name="Fujita J."/>
            <person name="Nakamura S."/>
        </authorList>
    </citation>
    <scope>NUCLEOTIDE SEQUENCE [LARGE SCALE GENOMIC DNA]</scope>
    <source>
        <strain evidence="10 11">JCM 14742</strain>
    </source>
</reference>
<dbReference type="PANTHER" id="PTHR47019:SF1">
    <property type="entry name" value="LIPID II FLIPPASE MURJ"/>
    <property type="match status" value="1"/>
</dbReference>
<dbReference type="EMBL" id="AP022614">
    <property type="protein sequence ID" value="BBZ46600.1"/>
    <property type="molecule type" value="Genomic_DNA"/>
</dbReference>
<evidence type="ECO:0000256" key="7">
    <source>
        <dbReference type="ARBA" id="ARBA00023136"/>
    </source>
</evidence>
<dbReference type="InterPro" id="IPR004268">
    <property type="entry name" value="MurJ"/>
</dbReference>
<dbReference type="Gene3D" id="1.10.510.10">
    <property type="entry name" value="Transferase(Phosphotransferase) domain 1"/>
    <property type="match status" value="1"/>
</dbReference>
<dbReference type="GO" id="GO:0034204">
    <property type="term" value="P:lipid translocation"/>
    <property type="evidence" value="ECO:0007669"/>
    <property type="project" value="TreeGrafter"/>
</dbReference>
<evidence type="ECO:0000313" key="11">
    <source>
        <dbReference type="Proteomes" id="UP000467105"/>
    </source>
</evidence>
<evidence type="ECO:0000313" key="10">
    <source>
        <dbReference type="EMBL" id="BBZ46600.1"/>
    </source>
</evidence>
<keyword evidence="7 9" id="KW-0472">Membrane</keyword>
<gene>
    <name evidence="10" type="ORF">MPRM_38810</name>
</gene>
<sequence length="1199" mass="124872">MNPAYRQAPPQRTRLPHRTPPRPRDPQSPPTGPLPPVPSGLDRRRPELSDAALVSRSWAMAFATLVSRITGFARIVLLAAILGAALSSAFSVANQLPNLVAALVLEATFTAIFVPVLARAEQSDPDGGAAFVRRLVTLTTAVLLVATALSVLAAPLLVRLMLGRVPQVNEPLTTAFAYLLLPQVLAYGLTSVFMAILNTRNVFGPTAWAPVVNNVVALATLVVYLVVPGQLSVDPVRMGNAKLLVLGIGTTAGVFAQTAVLLVALRRRRVDLRPLWGIDQRVKRFGTMAGAMLLYVLISQLGLVVGNQIASTAAASGPAIYAYTWLVLMLPYGMIGVTVLTVVMPRLSRNAAVADTRAVLADLSLATRLTLITLIPIVAFMTVAGPAIGSALFAYGHFGGVDAGYLGAAIALSAFTLIPYGLVLLQLRVFYAREQPWTPIVIILVITAVKIVCSVLAPHVTGDPKLVAAYLGLANGLGFLAGAVIGYQLLRRTLLPTGGHLVGVGEVRTILVTTTASLLAALVAHVADRLLGMSELTAHWGAGGSLLRLAVLGAIMLPITAAVMLRAQVPEARAALDMVRRRVGGRVATSPRRSKPPARKGSSHRRPVTYPEQRNSYPPGAKAVQEPARHRSLERPPERPAPARTAKGPEVTDRPVDGAASGAGFASGAGSDLSRPLADDFQPDIPAERAPQPSVSRASDSLNGDAAEDVHLVPGARIAGGRYRLLVFHGGAPPLQFWQALDTALDRQVALTFVDPDGALPDDVLQEILSRTLRLSRIDKPGVARVLDVVHTGSGGLVVSEWVRGGSLQEVADTSPSPVGAVRAMQSLAAAADAAHRAGVALSVDHPNRVRVSIDGDVVLAYPATMPDANPQDDIRGIGAALYALLVNRWPLAESGVRSGLAPAERDAGGNPVEPMAIDRDIPFQISAVAVRAVQEDGGIRSASTLLNLLQQATAVADRTEILGPVDDALSPPTSRISAGGEHDVFARRRRNVLIGVGAGFVVIVAALLVLASVVSKIFGNVGGLNKDQLGLNGPSSSTSSSASASAPAGSIVRPTKASVYSPDGEPDNAGQAGLAIDGDPATSWETDTYTDAVPFPSFKAGEGLMLQLPSPTTVGAVSIDISSTGTKVELRASSSPAPAKLDDTTLLAPAATLKPGHNTIPVKSAAPTSNLLVWISTLGSTDGKSKAAISEITVQAAS</sequence>
<feature type="compositionally biased region" description="Pro residues" evidence="8">
    <location>
        <begin position="26"/>
        <end position="38"/>
    </location>
</feature>
<feature type="transmembrane region" description="Helical" evidence="9">
    <location>
        <begin position="469"/>
        <end position="490"/>
    </location>
</feature>
<dbReference type="GO" id="GO:0009252">
    <property type="term" value="P:peptidoglycan biosynthetic process"/>
    <property type="evidence" value="ECO:0007669"/>
    <property type="project" value="UniProtKB-KW"/>
</dbReference>
<feature type="transmembrane region" description="Helical" evidence="9">
    <location>
        <begin position="405"/>
        <end position="425"/>
    </location>
</feature>
<feature type="compositionally biased region" description="Polar residues" evidence="8">
    <location>
        <begin position="693"/>
        <end position="702"/>
    </location>
</feature>
<evidence type="ECO:0000256" key="6">
    <source>
        <dbReference type="ARBA" id="ARBA00022989"/>
    </source>
</evidence>
<dbReference type="PANTHER" id="PTHR47019">
    <property type="entry name" value="LIPID II FLIPPASE MURJ"/>
    <property type="match status" value="1"/>
</dbReference>
<feature type="region of interest" description="Disordered" evidence="8">
    <location>
        <begin position="583"/>
        <end position="703"/>
    </location>
</feature>
<dbReference type="Pfam" id="PF03023">
    <property type="entry name" value="MurJ"/>
    <property type="match status" value="1"/>
</dbReference>
<dbReference type="InterPro" id="IPR051050">
    <property type="entry name" value="Lipid_II_flippase_MurJ/MviN"/>
</dbReference>
<dbReference type="GO" id="GO:0005886">
    <property type="term" value="C:plasma membrane"/>
    <property type="evidence" value="ECO:0007669"/>
    <property type="project" value="UniProtKB-SubCell"/>
</dbReference>
<keyword evidence="3 9" id="KW-0812">Transmembrane</keyword>
<feature type="transmembrane region" description="Helical" evidence="9">
    <location>
        <begin position="510"/>
        <end position="527"/>
    </location>
</feature>
<evidence type="ECO:0000256" key="4">
    <source>
        <dbReference type="ARBA" id="ARBA00022960"/>
    </source>
</evidence>
<keyword evidence="6 9" id="KW-1133">Transmembrane helix</keyword>
<dbReference type="SUPFAM" id="SSF56112">
    <property type="entry name" value="Protein kinase-like (PK-like)"/>
    <property type="match status" value="1"/>
</dbReference>
<evidence type="ECO:0000256" key="2">
    <source>
        <dbReference type="ARBA" id="ARBA00022475"/>
    </source>
</evidence>
<keyword evidence="4" id="KW-0133">Cell shape</keyword>